<dbReference type="AlphaFoldDB" id="A0A7E4UQV6"/>
<feature type="compositionally biased region" description="Polar residues" evidence="1">
    <location>
        <begin position="24"/>
        <end position="38"/>
    </location>
</feature>
<reference evidence="2" key="1">
    <citation type="journal article" date="2013" name="Genetics">
        <title>The draft genome and transcriptome of Panagrellus redivivus are shaped by the harsh demands of a free-living lifestyle.</title>
        <authorList>
            <person name="Srinivasan J."/>
            <person name="Dillman A.R."/>
            <person name="Macchietto M.G."/>
            <person name="Heikkinen L."/>
            <person name="Lakso M."/>
            <person name="Fracchia K.M."/>
            <person name="Antoshechkin I."/>
            <person name="Mortazavi A."/>
            <person name="Wong G."/>
            <person name="Sternberg P.W."/>
        </authorList>
    </citation>
    <scope>NUCLEOTIDE SEQUENCE [LARGE SCALE GENOMIC DNA]</scope>
    <source>
        <strain evidence="2">MT8872</strain>
    </source>
</reference>
<evidence type="ECO:0000256" key="1">
    <source>
        <dbReference type="SAM" id="MobiDB-lite"/>
    </source>
</evidence>
<evidence type="ECO:0000313" key="2">
    <source>
        <dbReference type="Proteomes" id="UP000492821"/>
    </source>
</evidence>
<evidence type="ECO:0000313" key="3">
    <source>
        <dbReference type="WBParaSite" id="Pan_g11687.t1"/>
    </source>
</evidence>
<feature type="region of interest" description="Disordered" evidence="1">
    <location>
        <begin position="1"/>
        <end position="38"/>
    </location>
</feature>
<keyword evidence="2" id="KW-1185">Reference proteome</keyword>
<organism evidence="2 3">
    <name type="scientific">Panagrellus redivivus</name>
    <name type="common">Microworm</name>
    <dbReference type="NCBI Taxonomy" id="6233"/>
    <lineage>
        <taxon>Eukaryota</taxon>
        <taxon>Metazoa</taxon>
        <taxon>Ecdysozoa</taxon>
        <taxon>Nematoda</taxon>
        <taxon>Chromadorea</taxon>
        <taxon>Rhabditida</taxon>
        <taxon>Tylenchina</taxon>
        <taxon>Panagrolaimomorpha</taxon>
        <taxon>Panagrolaimoidea</taxon>
        <taxon>Panagrolaimidae</taxon>
        <taxon>Panagrellus</taxon>
    </lineage>
</organism>
<name>A0A7E4UQV6_PANRE</name>
<accession>A0A7E4UQV6</accession>
<reference evidence="3" key="2">
    <citation type="submission" date="2020-10" db="UniProtKB">
        <authorList>
            <consortium name="WormBaseParasite"/>
        </authorList>
    </citation>
    <scope>IDENTIFICATION</scope>
</reference>
<proteinExistence type="predicted"/>
<dbReference type="WBParaSite" id="Pan_g11687.t1">
    <property type="protein sequence ID" value="Pan_g11687.t1"/>
    <property type="gene ID" value="Pan_g11687"/>
</dbReference>
<sequence>MSVDANAVEATTPRNLSEGGPYSPIQTPLRSPTPSSVTTHKTINTFWLLDCRRMFRNCCSCGSRQERRRRPAGSISRNGGGSERSIGQESAYHESSDCLRDAGPSTAINVSVIEEPSTSNLRWVKIKVGLST</sequence>
<feature type="region of interest" description="Disordered" evidence="1">
    <location>
        <begin position="62"/>
        <end position="99"/>
    </location>
</feature>
<dbReference type="Proteomes" id="UP000492821">
    <property type="component" value="Unassembled WGS sequence"/>
</dbReference>
<protein>
    <submittedName>
        <fullName evidence="3">Uncharacterized protein</fullName>
    </submittedName>
</protein>